<reference evidence="3 4" key="1">
    <citation type="submission" date="2014-02" db="EMBL/GenBank/DDBJ databases">
        <title>Transposable element dynamics among asymbiotic and ectomycorrhizal Amanita fungi.</title>
        <authorList>
            <consortium name="DOE Joint Genome Institute"/>
            <person name="Hess J."/>
            <person name="Skrede I."/>
            <person name="Wolfe B."/>
            <person name="LaButti K."/>
            <person name="Ohm R.A."/>
            <person name="Grigoriev I.V."/>
            <person name="Pringle A."/>
        </authorList>
    </citation>
    <scope>NUCLEOTIDE SEQUENCE [LARGE SCALE GENOMIC DNA]</scope>
    <source>
        <strain evidence="3 4">SKay4041</strain>
    </source>
</reference>
<sequence>MSQSRPSNFPPSLSSGSGQRNAPPSAAPLSSPAVADSRKSTPVSSISSSRSLGAGDKVHVRIWARCIQQNNHICENVDEFLEKYVPGEKPTDGDLLKYPSGLFKEHFTCDGKVEDCEGMAMALNNLMEVFPSNRRITFANTRTITYDLDNHSEHKIRPDISGTYPGQNIPNEWSWDLCPIAIELKKGYRQDPIEADGRFKLGYIHDKTLAQIAKIGHNILAGTRACFSFVIGVYQNYARIYRFDHAAVVISPSFDLFTTDALIQFFHRLVHPSIVDMPHGTPSTAPLLLGLDRTIMTLSDQEKVWVKETLISCHGYPPEQAESRANSSQRVLASFSPLDIPYNKPISEAAKITWCYTIGDPLWSSDGLFSRATHVWKVLFKEDEQHFYALKDSWRHAYRDAEIKVYEHVRCRYEEYPTGLARAVGGLDLGDIEGFTEHRTNSCDAAEGSGEEKESEPEHEHDCGDDNQNVDKDEDENGVESGSENDNNNNYTHEIKGKDNSEDWEDDETLDSEFDELPGQVLYDLNRMHCRITLYPVGVPLVLFPSTKHLVSALEYSIKGHQALFECGLLHRDISPHNILLIEGEGLRGFLHDLDYCTYVKEWDKFASDNDDPASNFGHLRSHTPESLRDMTGTYQFMAIEVLEQQPHRRKDDLESFIWVLFWLVLRHMDYFKTDWTCAEVFDELDPLKAAQVKKGFLMNQPKYNRYVRVRHNQPLSTLLRELVGRILNVDPLSHLNVLPLFESALNMSPWPKKDTAKPFIAEKSEYETGSVQPKLRSSAPKRPAPSDSKAKQQQNKRRKGSPSGLSRIAHVQPRK</sequence>
<accession>A0A2A9NGA8</accession>
<dbReference type="GO" id="GO:0004672">
    <property type="term" value="F:protein kinase activity"/>
    <property type="evidence" value="ECO:0007669"/>
    <property type="project" value="InterPro"/>
</dbReference>
<feature type="compositionally biased region" description="Polar residues" evidence="1">
    <location>
        <begin position="480"/>
        <end position="492"/>
    </location>
</feature>
<dbReference type="InterPro" id="IPR040976">
    <property type="entry name" value="Pkinase_fungal"/>
</dbReference>
<dbReference type="InterPro" id="IPR000719">
    <property type="entry name" value="Prot_kinase_dom"/>
</dbReference>
<dbReference type="AlphaFoldDB" id="A0A2A9NGA8"/>
<feature type="region of interest" description="Disordered" evidence="1">
    <location>
        <begin position="762"/>
        <end position="816"/>
    </location>
</feature>
<feature type="compositionally biased region" description="Low complexity" evidence="1">
    <location>
        <begin position="22"/>
        <end position="51"/>
    </location>
</feature>
<dbReference type="PROSITE" id="PS00109">
    <property type="entry name" value="PROTEIN_KINASE_TYR"/>
    <property type="match status" value="1"/>
</dbReference>
<feature type="region of interest" description="Disordered" evidence="1">
    <location>
        <begin position="441"/>
        <end position="509"/>
    </location>
</feature>
<feature type="domain" description="Protein kinase" evidence="2">
    <location>
        <begin position="418"/>
        <end position="761"/>
    </location>
</feature>
<keyword evidence="4" id="KW-1185">Reference proteome</keyword>
<evidence type="ECO:0000256" key="1">
    <source>
        <dbReference type="SAM" id="MobiDB-lite"/>
    </source>
</evidence>
<name>A0A2A9NGA8_9AGAR</name>
<gene>
    <name evidence="3" type="ORF">AMATHDRAFT_7446</name>
</gene>
<dbReference type="EMBL" id="KZ302162">
    <property type="protein sequence ID" value="PFH46752.1"/>
    <property type="molecule type" value="Genomic_DNA"/>
</dbReference>
<dbReference type="PANTHER" id="PTHR38248:SF2">
    <property type="entry name" value="FUNK1 11"/>
    <property type="match status" value="1"/>
</dbReference>
<protein>
    <recommendedName>
        <fullName evidence="2">Protein kinase domain-containing protein</fullName>
    </recommendedName>
</protein>
<feature type="region of interest" description="Disordered" evidence="1">
    <location>
        <begin position="1"/>
        <end position="51"/>
    </location>
</feature>
<dbReference type="Proteomes" id="UP000242287">
    <property type="component" value="Unassembled WGS sequence"/>
</dbReference>
<dbReference type="STRING" id="703135.A0A2A9NGA8"/>
<dbReference type="GO" id="GO:0005524">
    <property type="term" value="F:ATP binding"/>
    <property type="evidence" value="ECO:0007669"/>
    <property type="project" value="InterPro"/>
</dbReference>
<dbReference type="SUPFAM" id="SSF56112">
    <property type="entry name" value="Protein kinase-like (PK-like)"/>
    <property type="match status" value="1"/>
</dbReference>
<dbReference type="InterPro" id="IPR008266">
    <property type="entry name" value="Tyr_kinase_AS"/>
</dbReference>
<dbReference type="Pfam" id="PF17667">
    <property type="entry name" value="Pkinase_fungal"/>
    <property type="match status" value="1"/>
</dbReference>
<dbReference type="OrthoDB" id="2739948at2759"/>
<feature type="compositionally biased region" description="Basic and acidic residues" evidence="1">
    <location>
        <begin position="450"/>
        <end position="464"/>
    </location>
</feature>
<evidence type="ECO:0000259" key="2">
    <source>
        <dbReference type="PROSITE" id="PS50011"/>
    </source>
</evidence>
<evidence type="ECO:0000313" key="3">
    <source>
        <dbReference type="EMBL" id="PFH46752.1"/>
    </source>
</evidence>
<evidence type="ECO:0000313" key="4">
    <source>
        <dbReference type="Proteomes" id="UP000242287"/>
    </source>
</evidence>
<feature type="compositionally biased region" description="Polar residues" evidence="1">
    <location>
        <begin position="1"/>
        <end position="20"/>
    </location>
</feature>
<dbReference type="Gene3D" id="1.10.510.10">
    <property type="entry name" value="Transferase(Phosphotransferase) domain 1"/>
    <property type="match status" value="1"/>
</dbReference>
<dbReference type="PROSITE" id="PS50011">
    <property type="entry name" value="PROTEIN_KINASE_DOM"/>
    <property type="match status" value="1"/>
</dbReference>
<dbReference type="InterPro" id="IPR011009">
    <property type="entry name" value="Kinase-like_dom_sf"/>
</dbReference>
<organism evidence="3 4">
    <name type="scientific">Amanita thiersii Skay4041</name>
    <dbReference type="NCBI Taxonomy" id="703135"/>
    <lineage>
        <taxon>Eukaryota</taxon>
        <taxon>Fungi</taxon>
        <taxon>Dikarya</taxon>
        <taxon>Basidiomycota</taxon>
        <taxon>Agaricomycotina</taxon>
        <taxon>Agaricomycetes</taxon>
        <taxon>Agaricomycetidae</taxon>
        <taxon>Agaricales</taxon>
        <taxon>Pluteineae</taxon>
        <taxon>Amanitaceae</taxon>
        <taxon>Amanita</taxon>
    </lineage>
</organism>
<proteinExistence type="predicted"/>
<dbReference type="PANTHER" id="PTHR38248">
    <property type="entry name" value="FUNK1 6"/>
    <property type="match status" value="1"/>
</dbReference>